<comment type="caution">
    <text evidence="1">The sequence shown here is derived from an EMBL/GenBank/DDBJ whole genome shotgun (WGS) entry which is preliminary data.</text>
</comment>
<dbReference type="Proteomes" id="UP000321274">
    <property type="component" value="Unassembled WGS sequence"/>
</dbReference>
<organism evidence="1 2">
    <name type="scientific">Acinetobacter johnsonii</name>
    <dbReference type="NCBI Taxonomy" id="40214"/>
    <lineage>
        <taxon>Bacteria</taxon>
        <taxon>Pseudomonadati</taxon>
        <taxon>Pseudomonadota</taxon>
        <taxon>Gammaproteobacteria</taxon>
        <taxon>Moraxellales</taxon>
        <taxon>Moraxellaceae</taxon>
        <taxon>Acinetobacter</taxon>
    </lineage>
</organism>
<reference evidence="1 2" key="1">
    <citation type="submission" date="2019-07" db="EMBL/GenBank/DDBJ databases">
        <title>Whole genome shotgun sequence of Acinetobacter johnsonii NBRC 102197.</title>
        <authorList>
            <person name="Hosoyama A."/>
            <person name="Uohara A."/>
            <person name="Ohji S."/>
            <person name="Ichikawa N."/>
        </authorList>
    </citation>
    <scope>NUCLEOTIDE SEQUENCE [LARGE SCALE GENOMIC DNA]</scope>
    <source>
        <strain evidence="1 2">NBRC 102197</strain>
    </source>
</reference>
<protein>
    <submittedName>
        <fullName evidence="1">Uncharacterized protein</fullName>
    </submittedName>
</protein>
<gene>
    <name evidence="1" type="ORF">AJO04nite_26110</name>
</gene>
<dbReference type="EMBL" id="BJUJ01000099">
    <property type="protein sequence ID" value="GEK45353.1"/>
    <property type="molecule type" value="Genomic_DNA"/>
</dbReference>
<dbReference type="AlphaFoldDB" id="A0AAV3WGA5"/>
<evidence type="ECO:0000313" key="1">
    <source>
        <dbReference type="EMBL" id="GEK45353.1"/>
    </source>
</evidence>
<proteinExistence type="predicted"/>
<sequence length="100" mass="11277">MVTLDFVLLKKAAIAAFLDLNFDTAELFTVYRCLPFYSRSPNDWADNTPRPKAKSLAGIVVNDDVTTDLMCTFSKTRIEFNHTAISAFSDFDVLFDLKLS</sequence>
<name>A0AAV3WGA5_ACIJO</name>
<accession>A0AAV3WGA5</accession>
<evidence type="ECO:0000313" key="2">
    <source>
        <dbReference type="Proteomes" id="UP000321274"/>
    </source>
</evidence>